<keyword evidence="15" id="KW-1185">Reference proteome</keyword>
<dbReference type="PANTHER" id="PTHR32552:SF68">
    <property type="entry name" value="FERRICHROME OUTER MEMBRANE TRANSPORTER_PHAGE RECEPTOR"/>
    <property type="match status" value="1"/>
</dbReference>
<dbReference type="AlphaFoldDB" id="A0A098C0R6"/>
<name>A0A098C0R6_9BACT</name>
<keyword evidence="5 11" id="KW-0812">Transmembrane</keyword>
<evidence type="ECO:0000259" key="13">
    <source>
        <dbReference type="Pfam" id="PF07715"/>
    </source>
</evidence>
<evidence type="ECO:0000256" key="1">
    <source>
        <dbReference type="ARBA" id="ARBA00004571"/>
    </source>
</evidence>
<dbReference type="Proteomes" id="UP000032417">
    <property type="component" value="Chromosome 1"/>
</dbReference>
<evidence type="ECO:0000256" key="7">
    <source>
        <dbReference type="ARBA" id="ARBA00023004"/>
    </source>
</evidence>
<keyword evidence="10 11" id="KW-0998">Cell outer membrane</keyword>
<dbReference type="KEGG" id="pbt:ING2E5B_1724"/>
<evidence type="ECO:0000256" key="2">
    <source>
        <dbReference type="ARBA" id="ARBA00022448"/>
    </source>
</evidence>
<dbReference type="InterPro" id="IPR037066">
    <property type="entry name" value="Plug_dom_sf"/>
</dbReference>
<organism evidence="14 15">
    <name type="scientific">Fermentimonas caenicola</name>
    <dbReference type="NCBI Taxonomy" id="1562970"/>
    <lineage>
        <taxon>Bacteria</taxon>
        <taxon>Pseudomonadati</taxon>
        <taxon>Bacteroidota</taxon>
        <taxon>Bacteroidia</taxon>
        <taxon>Bacteroidales</taxon>
        <taxon>Dysgonomonadaceae</taxon>
        <taxon>Fermentimonas</taxon>
    </lineage>
</organism>
<evidence type="ECO:0000256" key="3">
    <source>
        <dbReference type="ARBA" id="ARBA00022452"/>
    </source>
</evidence>
<accession>A0A098C0R6</accession>
<comment type="similarity">
    <text evidence="11">Belongs to the TonB-dependent receptor family.</text>
</comment>
<protein>
    <recommendedName>
        <fullName evidence="13">TonB-dependent receptor plug domain-containing protein</fullName>
    </recommendedName>
</protein>
<dbReference type="PANTHER" id="PTHR32552">
    <property type="entry name" value="FERRICHROME IRON RECEPTOR-RELATED"/>
    <property type="match status" value="1"/>
</dbReference>
<dbReference type="InterPro" id="IPR036942">
    <property type="entry name" value="Beta-barrel_TonB_sf"/>
</dbReference>
<evidence type="ECO:0000256" key="10">
    <source>
        <dbReference type="ARBA" id="ARBA00023237"/>
    </source>
</evidence>
<dbReference type="STRING" id="1562970.ING2E5B_1724"/>
<feature type="domain" description="TonB-dependent receptor plug" evidence="13">
    <location>
        <begin position="46"/>
        <end position="153"/>
    </location>
</feature>
<dbReference type="Pfam" id="PF07715">
    <property type="entry name" value="Plug"/>
    <property type="match status" value="1"/>
</dbReference>
<proteinExistence type="inferred from homology"/>
<reference evidence="14 15" key="1">
    <citation type="submission" date="2014-08" db="EMBL/GenBank/DDBJ databases">
        <authorList>
            <person name="Wibberg D."/>
        </authorList>
    </citation>
    <scope>NUCLEOTIDE SEQUENCE [LARGE SCALE GENOMIC DNA]</scope>
    <source>
        <strain evidence="15">ING2-E5B</strain>
    </source>
</reference>
<evidence type="ECO:0000256" key="6">
    <source>
        <dbReference type="ARBA" id="ARBA00022729"/>
    </source>
</evidence>
<dbReference type="GO" id="GO:0009279">
    <property type="term" value="C:cell outer membrane"/>
    <property type="evidence" value="ECO:0007669"/>
    <property type="project" value="UniProtKB-SubCell"/>
</dbReference>
<keyword evidence="2 11" id="KW-0813">Transport</keyword>
<evidence type="ECO:0000256" key="5">
    <source>
        <dbReference type="ARBA" id="ARBA00022692"/>
    </source>
</evidence>
<dbReference type="OrthoDB" id="9761152at2"/>
<dbReference type="EMBL" id="LN515532">
    <property type="protein sequence ID" value="CEA16470.1"/>
    <property type="molecule type" value="Genomic_DNA"/>
</dbReference>
<evidence type="ECO:0000256" key="11">
    <source>
        <dbReference type="PROSITE-ProRule" id="PRU01360"/>
    </source>
</evidence>
<dbReference type="InterPro" id="IPR012910">
    <property type="entry name" value="Plug_dom"/>
</dbReference>
<evidence type="ECO:0000256" key="9">
    <source>
        <dbReference type="ARBA" id="ARBA00023136"/>
    </source>
</evidence>
<dbReference type="SUPFAM" id="SSF56935">
    <property type="entry name" value="Porins"/>
    <property type="match status" value="1"/>
</dbReference>
<dbReference type="GO" id="GO:0015344">
    <property type="term" value="F:siderophore uptake transmembrane transporter activity"/>
    <property type="evidence" value="ECO:0007669"/>
    <property type="project" value="TreeGrafter"/>
</dbReference>
<keyword evidence="8" id="KW-0406">Ion transport</keyword>
<dbReference type="PROSITE" id="PS52016">
    <property type="entry name" value="TONB_DEPENDENT_REC_3"/>
    <property type="match status" value="1"/>
</dbReference>
<dbReference type="Gene3D" id="2.170.130.10">
    <property type="entry name" value="TonB-dependent receptor, plug domain"/>
    <property type="match status" value="1"/>
</dbReference>
<dbReference type="InterPro" id="IPR039426">
    <property type="entry name" value="TonB-dep_rcpt-like"/>
</dbReference>
<gene>
    <name evidence="14" type="ORF">ING2E5B_1724</name>
</gene>
<evidence type="ECO:0000313" key="14">
    <source>
        <dbReference type="EMBL" id="CEA16470.1"/>
    </source>
</evidence>
<sequence length="744" mass="84409">MKKVFLLFMLIYISAAGYQLGAMSPDSLSHIELEEVIVSGTRAGANTPVSYSNISMSEIRRDNAARNIPAILQTTPSLVSFTEDGLGVGNTYLRIRGTDATRINVTLNGMPLNNPESQEVFWVNLPDLSNSLQNIQIQRGVGTSTNGSAAFGASISLQTTGARSESYGETSTAVGSYGTFSSSSAVGTGILDNGLSFDARFSRVIGEGYIRNGTVDHTNFYAALSHYTDKQLLRLSYIKGIQHTGITWEGVSEEQMKDYEYGRRYNPAGEYYDEAGNRLYYDNETDNYYSDIIQLVLSREINRKLSLNAGISYNYGYGYYENYREDRKFSEFGLDDQIIDGITYSRSDFVRRKMLENDFYVANLGLNYSLSSFKLTFGGMYSYYDGNHFGRLPWIKNWVGDESEIEWYRNIGTKSEFNIFSKVDYQINDRLSLFGDLQFRRVIYKLSGTDDDMKDLTGDFIYNFFNPKAGINYNLNSSNRIFASLAIGQREPLRADLKDGIKGESVNPIKPERMIDYELGYHFTGKNGVNLGANLYYMDYHNQMVQTGKLNDVGYKLMENVENSYRTGLELEAAVPFWNNKFLLDANITLSRNMIKNYVAWFDHYDNQDNWNWEGQISKEYGNTNISFSPDIISAASITWQPADIFYLNLMGKYVGKQYMDNTSDDAKSIDAYFVCNLSAGYTFKKISIGTFNLQVYMNNLFNKEYVANGWAATDTFSDGSSINWIGYYPQATRNYMARLTLSF</sequence>
<dbReference type="PATRIC" id="fig|1562970.3.peg.1712"/>
<feature type="chain" id="PRO_5001938775" description="TonB-dependent receptor plug domain-containing protein" evidence="12">
    <location>
        <begin position="22"/>
        <end position="744"/>
    </location>
</feature>
<keyword evidence="7" id="KW-0408">Iron</keyword>
<evidence type="ECO:0000256" key="8">
    <source>
        <dbReference type="ARBA" id="ARBA00023065"/>
    </source>
</evidence>
<evidence type="ECO:0000313" key="15">
    <source>
        <dbReference type="Proteomes" id="UP000032417"/>
    </source>
</evidence>
<keyword evidence="9 11" id="KW-0472">Membrane</keyword>
<evidence type="ECO:0000256" key="4">
    <source>
        <dbReference type="ARBA" id="ARBA00022496"/>
    </source>
</evidence>
<keyword evidence="4" id="KW-0410">Iron transport</keyword>
<dbReference type="HOGENOM" id="CLU_378515_0_0_10"/>
<dbReference type="Gene3D" id="2.40.170.20">
    <property type="entry name" value="TonB-dependent receptor, beta-barrel domain"/>
    <property type="match status" value="1"/>
</dbReference>
<feature type="signal peptide" evidence="12">
    <location>
        <begin position="1"/>
        <end position="21"/>
    </location>
</feature>
<keyword evidence="6 12" id="KW-0732">Signal</keyword>
<evidence type="ECO:0000256" key="12">
    <source>
        <dbReference type="SAM" id="SignalP"/>
    </source>
</evidence>
<comment type="subcellular location">
    <subcellularLocation>
        <location evidence="1 11">Cell outer membrane</location>
        <topology evidence="1 11">Multi-pass membrane protein</topology>
    </subcellularLocation>
</comment>
<keyword evidence="3 11" id="KW-1134">Transmembrane beta strand</keyword>